<dbReference type="AlphaFoldDB" id="A0A0K1P6R8"/>
<proteinExistence type="predicted"/>
<dbReference type="RefSeq" id="WP_075048575.1">
    <property type="nucleotide sequence ID" value="NZ_CP012328.1"/>
</dbReference>
<reference evidence="2 3" key="1">
    <citation type="journal article" date="2015" name="Genome Announc.">
        <title>Complete Genome Sequence of Spiroplasma turonicum Strain Tab4cT, a Parasite of a Horse Fly, Haematopota sp. (Diptera: Tabanidae).</title>
        <authorList>
            <person name="Davis R.E."/>
            <person name="Shao J."/>
            <person name="Zhao Y."/>
            <person name="Gasparich G.E."/>
            <person name="Gaynor B.J."/>
            <person name="Donofrio N."/>
        </authorList>
    </citation>
    <scope>NUCLEOTIDE SEQUENCE [LARGE SCALE GENOMIC DNA]</scope>
    <source>
        <strain evidence="2 3">Tab4c</strain>
    </source>
</reference>
<dbReference type="Proteomes" id="UP000067243">
    <property type="component" value="Chromosome"/>
</dbReference>
<feature type="transmembrane region" description="Helical" evidence="1">
    <location>
        <begin position="66"/>
        <end position="89"/>
    </location>
</feature>
<feature type="transmembrane region" description="Helical" evidence="1">
    <location>
        <begin position="95"/>
        <end position="118"/>
    </location>
</feature>
<dbReference type="PATRIC" id="fig|216946.3.peg.779"/>
<keyword evidence="1" id="KW-0812">Transmembrane</keyword>
<dbReference type="KEGG" id="stur:STURON_00750"/>
<evidence type="ECO:0000256" key="1">
    <source>
        <dbReference type="SAM" id="Phobius"/>
    </source>
</evidence>
<evidence type="ECO:0008006" key="4">
    <source>
        <dbReference type="Google" id="ProtNLM"/>
    </source>
</evidence>
<feature type="transmembrane region" description="Helical" evidence="1">
    <location>
        <begin position="12"/>
        <end position="35"/>
    </location>
</feature>
<evidence type="ECO:0000313" key="3">
    <source>
        <dbReference type="Proteomes" id="UP000067243"/>
    </source>
</evidence>
<dbReference type="EMBL" id="CP012328">
    <property type="protein sequence ID" value="AKU79996.1"/>
    <property type="molecule type" value="Genomic_DNA"/>
</dbReference>
<accession>A0A0K1P6R8</accession>
<sequence length="154" mass="16825">MKINGLCKGGAIVVIVISSIVILYGSLNAISAMAIESTIEKMKEDYKNNEEQFEKFATYTRMMARISLGICISFVILALLNIILSSLLLSGKVKVRIWAGVFGLFTSLLVGGILILVGKAETKTIDEMANKNNEPITPIFENDSNVNNSSNYDL</sequence>
<dbReference type="STRING" id="216946.STURO_v1c07470"/>
<evidence type="ECO:0000313" key="2">
    <source>
        <dbReference type="EMBL" id="AKU79996.1"/>
    </source>
</evidence>
<organism evidence="2 3">
    <name type="scientific">Spiroplasma turonicum</name>
    <dbReference type="NCBI Taxonomy" id="216946"/>
    <lineage>
        <taxon>Bacteria</taxon>
        <taxon>Bacillati</taxon>
        <taxon>Mycoplasmatota</taxon>
        <taxon>Mollicutes</taxon>
        <taxon>Entomoplasmatales</taxon>
        <taxon>Spiroplasmataceae</taxon>
        <taxon>Spiroplasma</taxon>
    </lineage>
</organism>
<keyword evidence="1" id="KW-1133">Transmembrane helix</keyword>
<protein>
    <recommendedName>
        <fullName evidence="4">Transmembrane protein</fullName>
    </recommendedName>
</protein>
<keyword evidence="3" id="KW-1185">Reference proteome</keyword>
<name>A0A0K1P6R8_9MOLU</name>
<gene>
    <name evidence="2" type="ORF">STURON_00750</name>
</gene>
<keyword evidence="1" id="KW-0472">Membrane</keyword>